<dbReference type="EMBL" id="CH473979">
    <property type="protein sequence ID" value="EDM08237.1"/>
    <property type="molecule type" value="Genomic_DNA"/>
</dbReference>
<keyword evidence="2" id="KW-0371">Homeobox</keyword>
<dbReference type="Proteomes" id="UP000234681">
    <property type="component" value="Chromosome 1"/>
</dbReference>
<gene>
    <name evidence="2" type="primary">Six5_predicted</name>
    <name evidence="2" type="ORF">rCG_54577</name>
</gene>
<sequence>MPSSTSSLRAALSPPPTTPSCRTSTCARATTRPSGPVAVRWARWTNTGCARSSLCPRPSGMARRRSIASRSAREQRSRPATAATAIPRQTRSAAWPRSPASHLHRSATGSRTGDSATVLGPAVERPAKASLTGTPLRRMSPAAVRRTWRGVWPPWLLRLPPRVPSSWQGPPLLPHALPPLLS</sequence>
<reference evidence="2 3" key="1">
    <citation type="submission" date="2005-09" db="EMBL/GenBank/DDBJ databases">
        <authorList>
            <person name="Mural R.J."/>
            <person name="Li P.W."/>
            <person name="Adams M.D."/>
            <person name="Amanatides P.G."/>
            <person name="Baden-Tillson H."/>
            <person name="Barnstead M."/>
            <person name="Chin S.H."/>
            <person name="Dew I."/>
            <person name="Evans C.A."/>
            <person name="Ferriera S."/>
            <person name="Flanigan M."/>
            <person name="Fosler C."/>
            <person name="Glodek A."/>
            <person name="Gu Z."/>
            <person name="Holt R.A."/>
            <person name="Jennings D."/>
            <person name="Kraft C.L."/>
            <person name="Lu F."/>
            <person name="Nguyen T."/>
            <person name="Nusskern D.R."/>
            <person name="Pfannkoch C.M."/>
            <person name="Sitter C."/>
            <person name="Sutton G.G."/>
            <person name="Venter J.C."/>
            <person name="Wang Z."/>
            <person name="Woodage T."/>
            <person name="Zheng X.H."/>
            <person name="Zhong F."/>
        </authorList>
    </citation>
    <scope>NUCLEOTIDE SEQUENCE [LARGE SCALE GENOMIC DNA]</scope>
    <source>
        <strain>BN</strain>
        <strain evidence="3">Sprague-Dawley</strain>
    </source>
</reference>
<dbReference type="AlphaFoldDB" id="A6J8J7"/>
<evidence type="ECO:0000313" key="2">
    <source>
        <dbReference type="EMBL" id="EDM08237.1"/>
    </source>
</evidence>
<organism evidence="2 3">
    <name type="scientific">Rattus norvegicus</name>
    <name type="common">Rat</name>
    <dbReference type="NCBI Taxonomy" id="10116"/>
    <lineage>
        <taxon>Eukaryota</taxon>
        <taxon>Metazoa</taxon>
        <taxon>Chordata</taxon>
        <taxon>Craniata</taxon>
        <taxon>Vertebrata</taxon>
        <taxon>Euteleostomi</taxon>
        <taxon>Mammalia</taxon>
        <taxon>Eutheria</taxon>
        <taxon>Euarchontoglires</taxon>
        <taxon>Glires</taxon>
        <taxon>Rodentia</taxon>
        <taxon>Myomorpha</taxon>
        <taxon>Muroidea</taxon>
        <taxon>Muridae</taxon>
        <taxon>Murinae</taxon>
        <taxon>Rattus</taxon>
    </lineage>
</organism>
<name>A6J8J7_RAT</name>
<proteinExistence type="predicted"/>
<protein>
    <submittedName>
        <fullName evidence="2">Sine oculis-related homeobox 5 homolog (Drosophila) (Predicted)</fullName>
    </submittedName>
</protein>
<dbReference type="GO" id="GO:0003677">
    <property type="term" value="F:DNA binding"/>
    <property type="evidence" value="ECO:0007669"/>
    <property type="project" value="UniProtKB-KW"/>
</dbReference>
<feature type="region of interest" description="Disordered" evidence="1">
    <location>
        <begin position="52"/>
        <end position="131"/>
    </location>
</feature>
<evidence type="ECO:0000313" key="3">
    <source>
        <dbReference type="Proteomes" id="UP000234681"/>
    </source>
</evidence>
<feature type="region of interest" description="Disordered" evidence="1">
    <location>
        <begin position="1"/>
        <end position="36"/>
    </location>
</feature>
<accession>A6J8J7</accession>
<feature type="compositionally biased region" description="Low complexity" evidence="1">
    <location>
        <begin position="19"/>
        <end position="32"/>
    </location>
</feature>
<evidence type="ECO:0000256" key="1">
    <source>
        <dbReference type="SAM" id="MobiDB-lite"/>
    </source>
</evidence>